<dbReference type="EMBL" id="JGYK01000001">
    <property type="protein sequence ID" value="KFI39821.1"/>
    <property type="molecule type" value="Genomic_DNA"/>
</dbReference>
<evidence type="ECO:0000313" key="1">
    <source>
        <dbReference type="EMBL" id="KFI39821.1"/>
    </source>
</evidence>
<keyword evidence="2" id="KW-1185">Reference proteome</keyword>
<sequence>MQRDPIDSAKDAREAAQAGNTQLALAALADAVQGIAEYQRYIRSDQMKIKKALNIP</sequence>
<accession>A0A086YZX1</accession>
<dbReference type="RefSeq" id="WP_156097183.1">
    <property type="nucleotide sequence ID" value="NZ_CP011786.1"/>
</dbReference>
<gene>
    <name evidence="1" type="ORF">BACT_0522</name>
</gene>
<name>A0A086YZX1_9BIFI</name>
<organism evidence="1 2">
    <name type="scientific">Bifidobacterium actinocoloniiforme DSM 22766</name>
    <dbReference type="NCBI Taxonomy" id="1437605"/>
    <lineage>
        <taxon>Bacteria</taxon>
        <taxon>Bacillati</taxon>
        <taxon>Actinomycetota</taxon>
        <taxon>Actinomycetes</taxon>
        <taxon>Bifidobacteriales</taxon>
        <taxon>Bifidobacteriaceae</taxon>
        <taxon>Bifidobacterium</taxon>
    </lineage>
</organism>
<proteinExistence type="predicted"/>
<protein>
    <submittedName>
        <fullName evidence="1">Uncharacterized protein</fullName>
    </submittedName>
</protein>
<reference evidence="1 2" key="1">
    <citation type="submission" date="2014-03" db="EMBL/GenBank/DDBJ databases">
        <title>Genomics of Bifidobacteria.</title>
        <authorList>
            <person name="Ventura M."/>
            <person name="Milani C."/>
            <person name="Lugli G.A."/>
        </authorList>
    </citation>
    <scope>NUCLEOTIDE SEQUENCE [LARGE SCALE GENOMIC DNA]</scope>
    <source>
        <strain evidence="1 2">DSM 22766</strain>
    </source>
</reference>
<dbReference type="AlphaFoldDB" id="A0A086YZX1"/>
<comment type="caution">
    <text evidence="1">The sequence shown here is derived from an EMBL/GenBank/DDBJ whole genome shotgun (WGS) entry which is preliminary data.</text>
</comment>
<dbReference type="Proteomes" id="UP000029015">
    <property type="component" value="Unassembled WGS sequence"/>
</dbReference>
<evidence type="ECO:0000313" key="2">
    <source>
        <dbReference type="Proteomes" id="UP000029015"/>
    </source>
</evidence>